<organism evidence="2 3">
    <name type="scientific">Trematosphaeria pertusa</name>
    <dbReference type="NCBI Taxonomy" id="390896"/>
    <lineage>
        <taxon>Eukaryota</taxon>
        <taxon>Fungi</taxon>
        <taxon>Dikarya</taxon>
        <taxon>Ascomycota</taxon>
        <taxon>Pezizomycotina</taxon>
        <taxon>Dothideomycetes</taxon>
        <taxon>Pleosporomycetidae</taxon>
        <taxon>Pleosporales</taxon>
        <taxon>Massarineae</taxon>
        <taxon>Trematosphaeriaceae</taxon>
        <taxon>Trematosphaeria</taxon>
    </lineage>
</organism>
<dbReference type="GeneID" id="54575873"/>
<dbReference type="Proteomes" id="UP000800094">
    <property type="component" value="Unassembled WGS sequence"/>
</dbReference>
<dbReference type="EMBL" id="ML987196">
    <property type="protein sequence ID" value="KAF2248489.1"/>
    <property type="molecule type" value="Genomic_DNA"/>
</dbReference>
<protein>
    <submittedName>
        <fullName evidence="2">Uncharacterized protein</fullName>
    </submittedName>
</protein>
<feature type="coiled-coil region" evidence="1">
    <location>
        <begin position="104"/>
        <end position="160"/>
    </location>
</feature>
<dbReference type="AlphaFoldDB" id="A0A6A6IE66"/>
<dbReference type="OrthoDB" id="8954335at2759"/>
<evidence type="ECO:0000313" key="2">
    <source>
        <dbReference type="EMBL" id="KAF2248489.1"/>
    </source>
</evidence>
<reference evidence="2" key="1">
    <citation type="journal article" date="2020" name="Stud. Mycol.">
        <title>101 Dothideomycetes genomes: a test case for predicting lifestyles and emergence of pathogens.</title>
        <authorList>
            <person name="Haridas S."/>
            <person name="Albert R."/>
            <person name="Binder M."/>
            <person name="Bloem J."/>
            <person name="Labutti K."/>
            <person name="Salamov A."/>
            <person name="Andreopoulos B."/>
            <person name="Baker S."/>
            <person name="Barry K."/>
            <person name="Bills G."/>
            <person name="Bluhm B."/>
            <person name="Cannon C."/>
            <person name="Castanera R."/>
            <person name="Culley D."/>
            <person name="Daum C."/>
            <person name="Ezra D."/>
            <person name="Gonzalez J."/>
            <person name="Henrissat B."/>
            <person name="Kuo A."/>
            <person name="Liang C."/>
            <person name="Lipzen A."/>
            <person name="Lutzoni F."/>
            <person name="Magnuson J."/>
            <person name="Mondo S."/>
            <person name="Nolan M."/>
            <person name="Ohm R."/>
            <person name="Pangilinan J."/>
            <person name="Park H.-J."/>
            <person name="Ramirez L."/>
            <person name="Alfaro M."/>
            <person name="Sun H."/>
            <person name="Tritt A."/>
            <person name="Yoshinaga Y."/>
            <person name="Zwiers L.-H."/>
            <person name="Turgeon B."/>
            <person name="Goodwin S."/>
            <person name="Spatafora J."/>
            <person name="Crous P."/>
            <person name="Grigoriev I."/>
        </authorList>
    </citation>
    <scope>NUCLEOTIDE SEQUENCE</scope>
    <source>
        <strain evidence="2">CBS 122368</strain>
    </source>
</reference>
<feature type="non-terminal residue" evidence="2">
    <location>
        <position position="1"/>
    </location>
</feature>
<evidence type="ECO:0000313" key="3">
    <source>
        <dbReference type="Proteomes" id="UP000800094"/>
    </source>
</evidence>
<dbReference type="RefSeq" id="XP_033683493.1">
    <property type="nucleotide sequence ID" value="XM_033822543.1"/>
</dbReference>
<gene>
    <name evidence="2" type="ORF">BU26DRAFT_377994</name>
</gene>
<sequence>RNLKVFRQLCGTEPLKDVILVTTFWSEVSKQDALRREERLSSTSEFWGDMLERGSTMKRLVDRQSALDIVGLLVKKTQVTLRIQHELVEDKKSLMDTAAGQTVNEELMRLELKHKEDLKRVQRELEEALQERDHEMQQILEQQQQRLDTAIDKVRQQQERLQYDRRAERRKFESQCELQLQEMRGE</sequence>
<feature type="non-terminal residue" evidence="2">
    <location>
        <position position="186"/>
    </location>
</feature>
<proteinExistence type="predicted"/>
<name>A0A6A6IE66_9PLEO</name>
<keyword evidence="1" id="KW-0175">Coiled coil</keyword>
<keyword evidence="3" id="KW-1185">Reference proteome</keyword>
<dbReference type="Gene3D" id="3.40.50.300">
    <property type="entry name" value="P-loop containing nucleotide triphosphate hydrolases"/>
    <property type="match status" value="1"/>
</dbReference>
<evidence type="ECO:0000256" key="1">
    <source>
        <dbReference type="SAM" id="Coils"/>
    </source>
</evidence>
<dbReference type="InterPro" id="IPR027417">
    <property type="entry name" value="P-loop_NTPase"/>
</dbReference>
<accession>A0A6A6IE66</accession>